<dbReference type="AlphaFoldDB" id="A0A9P5PAL1"/>
<evidence type="ECO:0000313" key="2">
    <source>
        <dbReference type="Proteomes" id="UP000772434"/>
    </source>
</evidence>
<dbReference type="Proteomes" id="UP000772434">
    <property type="component" value="Unassembled WGS sequence"/>
</dbReference>
<sequence length="434" mass="48990">MDTPTTSTIPGILGLSTLDARNQHLLALDPPKHYTCLPCGLPAELWNIIMDYLHDDKDALMSCLRACRGWGDFCRYHVYDTFIWSVIDEFDDTQCMFHPCPRYVRHLALNGGFLDELADGYDVEWLMPLARHLDEFVSVVHLEVESVDWDDVFETKAWNTFCAASGFLSQIKSLDLSNIPLQPFQNILDSICLFPALEKLDYLPSHVDIDDEDLDLQLCAPSRSWRVFSTEHAPLQLPTSGFWTWLSAVTFTSLQTIRLDSVPTSDLSSLTSYLHLLGASLRNFRVRFVTPHDIHDFAQSGALVKSTGLQRLELVGFIRQYHDNTIWVGEESLTFLTTIPGGSLYCLDIIMDNTSRRVAESSPSHSSALDGLLTSSDRFTALKRVHLTAALEYSDEARKSFPRCQRAGLLTMSAKKPNEFLATLESHNQCTEDN</sequence>
<reference evidence="1" key="1">
    <citation type="submission" date="2020-11" db="EMBL/GenBank/DDBJ databases">
        <authorList>
            <consortium name="DOE Joint Genome Institute"/>
            <person name="Ahrendt S."/>
            <person name="Riley R."/>
            <person name="Andreopoulos W."/>
            <person name="Labutti K."/>
            <person name="Pangilinan J."/>
            <person name="Ruiz-Duenas F.J."/>
            <person name="Barrasa J.M."/>
            <person name="Sanchez-Garcia M."/>
            <person name="Camarero S."/>
            <person name="Miyauchi S."/>
            <person name="Serrano A."/>
            <person name="Linde D."/>
            <person name="Babiker R."/>
            <person name="Drula E."/>
            <person name="Ayuso-Fernandez I."/>
            <person name="Pacheco R."/>
            <person name="Padilla G."/>
            <person name="Ferreira P."/>
            <person name="Barriuso J."/>
            <person name="Kellner H."/>
            <person name="Castanera R."/>
            <person name="Alfaro M."/>
            <person name="Ramirez L."/>
            <person name="Pisabarro A.G."/>
            <person name="Kuo A."/>
            <person name="Tritt A."/>
            <person name="Lipzen A."/>
            <person name="He G."/>
            <person name="Yan M."/>
            <person name="Ng V."/>
            <person name="Cullen D."/>
            <person name="Martin F."/>
            <person name="Rosso M.-N."/>
            <person name="Henrissat B."/>
            <person name="Hibbett D."/>
            <person name="Martinez A.T."/>
            <person name="Grigoriev I.V."/>
        </authorList>
    </citation>
    <scope>NUCLEOTIDE SEQUENCE</scope>
    <source>
        <strain evidence="1">AH 40177</strain>
    </source>
</reference>
<organism evidence="1 2">
    <name type="scientific">Rhodocollybia butyracea</name>
    <dbReference type="NCBI Taxonomy" id="206335"/>
    <lineage>
        <taxon>Eukaryota</taxon>
        <taxon>Fungi</taxon>
        <taxon>Dikarya</taxon>
        <taxon>Basidiomycota</taxon>
        <taxon>Agaricomycotina</taxon>
        <taxon>Agaricomycetes</taxon>
        <taxon>Agaricomycetidae</taxon>
        <taxon>Agaricales</taxon>
        <taxon>Marasmiineae</taxon>
        <taxon>Omphalotaceae</taxon>
        <taxon>Rhodocollybia</taxon>
    </lineage>
</organism>
<comment type="caution">
    <text evidence="1">The sequence shown here is derived from an EMBL/GenBank/DDBJ whole genome shotgun (WGS) entry which is preliminary data.</text>
</comment>
<name>A0A9P5PAL1_9AGAR</name>
<dbReference type="EMBL" id="JADNRY010000203">
    <property type="protein sequence ID" value="KAF9061416.1"/>
    <property type="molecule type" value="Genomic_DNA"/>
</dbReference>
<accession>A0A9P5PAL1</accession>
<protein>
    <recommendedName>
        <fullName evidence="3">F-box domain-containing protein</fullName>
    </recommendedName>
</protein>
<evidence type="ECO:0008006" key="3">
    <source>
        <dbReference type="Google" id="ProtNLM"/>
    </source>
</evidence>
<evidence type="ECO:0000313" key="1">
    <source>
        <dbReference type="EMBL" id="KAF9061416.1"/>
    </source>
</evidence>
<gene>
    <name evidence="1" type="ORF">BDP27DRAFT_1406702</name>
</gene>
<dbReference type="OrthoDB" id="2977329at2759"/>
<proteinExistence type="predicted"/>
<keyword evidence="2" id="KW-1185">Reference proteome</keyword>